<dbReference type="InterPro" id="IPR008613">
    <property type="entry name" value="Excalibur_Ca-bd_domain"/>
</dbReference>
<keyword evidence="1" id="KW-0812">Transmembrane</keyword>
<proteinExistence type="predicted"/>
<keyword evidence="1" id="KW-1133">Transmembrane helix</keyword>
<comment type="caution">
    <text evidence="3">The sequence shown here is derived from an EMBL/GenBank/DDBJ whole genome shotgun (WGS) entry which is preliminary data.</text>
</comment>
<evidence type="ECO:0000256" key="1">
    <source>
        <dbReference type="SAM" id="Phobius"/>
    </source>
</evidence>
<sequence>MNILKISGIVFLACGAYLLFDYLILPWVIANQPQHIVKPAEETPVRFTRPIKTQTALPIQTSTSIQSNNRCDGRTHCSQMTSCSEAHFFLANCPNTEMDGDNDGIPCEHQWCQPPPHS</sequence>
<name>A0ABW3PEW6_9PROT</name>
<organism evidence="3 4">
    <name type="scientific">Methylophilus flavus</name>
    <dbReference type="NCBI Taxonomy" id="640084"/>
    <lineage>
        <taxon>Bacteria</taxon>
        <taxon>Pseudomonadati</taxon>
        <taxon>Pseudomonadota</taxon>
        <taxon>Betaproteobacteria</taxon>
        <taxon>Nitrosomonadales</taxon>
        <taxon>Methylophilaceae</taxon>
        <taxon>Methylophilus</taxon>
    </lineage>
</organism>
<evidence type="ECO:0000259" key="2">
    <source>
        <dbReference type="Pfam" id="PF05901"/>
    </source>
</evidence>
<dbReference type="Pfam" id="PF05901">
    <property type="entry name" value="Excalibur"/>
    <property type="match status" value="1"/>
</dbReference>
<keyword evidence="1" id="KW-0472">Membrane</keyword>
<evidence type="ECO:0000313" key="4">
    <source>
        <dbReference type="Proteomes" id="UP001597206"/>
    </source>
</evidence>
<feature type="transmembrane region" description="Helical" evidence="1">
    <location>
        <begin position="6"/>
        <end position="29"/>
    </location>
</feature>
<accession>A0ABW3PEW6</accession>
<keyword evidence="4" id="KW-1185">Reference proteome</keyword>
<dbReference type="RefSeq" id="WP_379034544.1">
    <property type="nucleotide sequence ID" value="NZ_JBHTLN010000002.1"/>
</dbReference>
<protein>
    <submittedName>
        <fullName evidence="3">Excalibur calcium-binding domain-containing protein</fullName>
    </submittedName>
</protein>
<reference evidence="4" key="1">
    <citation type="journal article" date="2019" name="Int. J. Syst. Evol. Microbiol.">
        <title>The Global Catalogue of Microorganisms (GCM) 10K type strain sequencing project: providing services to taxonomists for standard genome sequencing and annotation.</title>
        <authorList>
            <consortium name="The Broad Institute Genomics Platform"/>
            <consortium name="The Broad Institute Genome Sequencing Center for Infectious Disease"/>
            <person name="Wu L."/>
            <person name="Ma J."/>
        </authorList>
    </citation>
    <scope>NUCLEOTIDE SEQUENCE [LARGE SCALE GENOMIC DNA]</scope>
    <source>
        <strain evidence="4">CCUG 58411</strain>
    </source>
</reference>
<dbReference type="EMBL" id="JBHTLN010000002">
    <property type="protein sequence ID" value="MFD1123131.1"/>
    <property type="molecule type" value="Genomic_DNA"/>
</dbReference>
<dbReference type="Proteomes" id="UP001597206">
    <property type="component" value="Unassembled WGS sequence"/>
</dbReference>
<feature type="domain" description="Excalibur calcium-binding" evidence="2">
    <location>
        <begin position="74"/>
        <end position="108"/>
    </location>
</feature>
<evidence type="ECO:0000313" key="3">
    <source>
        <dbReference type="EMBL" id="MFD1123131.1"/>
    </source>
</evidence>
<gene>
    <name evidence="3" type="ORF">ACFQ2T_11490</name>
</gene>